<accession>A0A0G4GMS2</accession>
<reference evidence="3" key="1">
    <citation type="submission" date="2014-11" db="EMBL/GenBank/DDBJ databases">
        <authorList>
            <person name="Otto D Thomas"/>
            <person name="Naeem Raeece"/>
        </authorList>
    </citation>
    <scope>NUCLEOTIDE SEQUENCE</scope>
</reference>
<dbReference type="VEuPathDB" id="CryptoDB:Cvel_4919"/>
<feature type="signal peptide" evidence="2">
    <location>
        <begin position="1"/>
        <end position="18"/>
    </location>
</feature>
<organism evidence="3">
    <name type="scientific">Chromera velia CCMP2878</name>
    <dbReference type="NCBI Taxonomy" id="1169474"/>
    <lineage>
        <taxon>Eukaryota</taxon>
        <taxon>Sar</taxon>
        <taxon>Alveolata</taxon>
        <taxon>Colpodellida</taxon>
        <taxon>Chromeraceae</taxon>
        <taxon>Chromera</taxon>
    </lineage>
</organism>
<feature type="region of interest" description="Disordered" evidence="1">
    <location>
        <begin position="419"/>
        <end position="465"/>
    </location>
</feature>
<evidence type="ECO:0000256" key="2">
    <source>
        <dbReference type="SAM" id="SignalP"/>
    </source>
</evidence>
<feature type="compositionally biased region" description="Polar residues" evidence="1">
    <location>
        <begin position="703"/>
        <end position="716"/>
    </location>
</feature>
<dbReference type="EMBL" id="CDMZ01001358">
    <property type="protein sequence ID" value="CEM31430.1"/>
    <property type="molecule type" value="Genomic_DNA"/>
</dbReference>
<protein>
    <submittedName>
        <fullName evidence="3">Uncharacterized protein</fullName>
    </submittedName>
</protein>
<evidence type="ECO:0000256" key="1">
    <source>
        <dbReference type="SAM" id="MobiDB-lite"/>
    </source>
</evidence>
<evidence type="ECO:0000313" key="3">
    <source>
        <dbReference type="EMBL" id="CEM31430.1"/>
    </source>
</evidence>
<gene>
    <name evidence="3" type="ORF">Cvel_4919</name>
</gene>
<feature type="region of interest" description="Disordered" evidence="1">
    <location>
        <begin position="695"/>
        <end position="716"/>
    </location>
</feature>
<dbReference type="AlphaFoldDB" id="A0A0G4GMS2"/>
<feature type="compositionally biased region" description="Basic and acidic residues" evidence="1">
    <location>
        <begin position="428"/>
        <end position="442"/>
    </location>
</feature>
<feature type="chain" id="PRO_5005190230" evidence="2">
    <location>
        <begin position="19"/>
        <end position="741"/>
    </location>
</feature>
<keyword evidence="2" id="KW-0732">Signal</keyword>
<name>A0A0G4GMS2_9ALVE</name>
<sequence>MCALFYCLPPLSLLSVRGSEEEGIPDVCTLAGPSPSSFSCTPAPLPRSLSLAIVEEHHEVLPYWEACLKRVHPSRDGDGEGDGKDTKPVFQKRNTLLHVDVHSDLSLPVSGVPVEPWLDGITPAMMQKPDLHVLAAAYAGVYDRVVWLHPWWTSHKPDKKPSLSRPSMSEHLMQYHFIGYGTKDLVEQILDSNGYRGLSPETVFCGCSTDMVVVRGDGKNRVSVSQLPVGVSDSIWQNFTACNVRLPAVHHGGGVEDVEDLSFLEPHWCNFSRVVRVESLSLETAESVSERNRQKQKCGDPEEGKTCPPVLFSPDEKVILSIDEAFMGVRAGGRGVREWGLHLEAQKQLDETVSAVFCPTTPDAEREMDGFLKSLVKSVRDACGTAVNGDCHLDLQWTRSFLSLPKRRASLLQRMCGDARGRMQRAAENQRKRMEEKKKQQQGEEVEVPPPPQNPMPSQQSTEDFESRNDVVVFPHGGVVDSLPVELTEGTPGALERKEMLRVLLAGVHRLVTLLARIYRLREREVGEMGGHSVLSSVARTGFCLSTSPRSSFKPSRLQLCARGGGADDWYAPHDPDGAREGGLIEHTPIGVTEVEETARRLEKVLKAELPNPPPCLSVTRSTRDGHTPIESWREYETALIGVVDSLFRKLERETPTRVYDKWLLHPGPAIVSSTEGSAQTDRADLEKILTAAGGESPGGSLAGNQNFFASQPGASPQSLPLSPFVPSRVSTFAEMSLRSL</sequence>
<proteinExistence type="predicted"/>